<feature type="region of interest" description="Disordered" evidence="10">
    <location>
        <begin position="450"/>
        <end position="475"/>
    </location>
</feature>
<evidence type="ECO:0000256" key="10">
    <source>
        <dbReference type="SAM" id="MobiDB-lite"/>
    </source>
</evidence>
<feature type="region of interest" description="Disordered" evidence="10">
    <location>
        <begin position="543"/>
        <end position="582"/>
    </location>
</feature>
<evidence type="ECO:0000256" key="3">
    <source>
        <dbReference type="ARBA" id="ARBA00009291"/>
    </source>
</evidence>
<sequence>MATTGTPARVTFADHAAQVIASPYGQAVRSDPPPSRTLDSLNNQLMTHGWAKKAINVDALSSKDLSHVVGIMFELLGSSVSNLATLDDLNARHRTMTYEQERLQKQLSAQMSVRARIEAEMLGYKARHDELEKQLKGEREQVKDLREELARGRKALESVKLAALHDAKKSQMQLDKAHQQLARIAGDPTVPSKPQGLIILNPVTANRSHPIAPAQSTLVEQTVKDLAEIRATLQEEADAFRHVVVSTANTMRDIIAAAEAREEPTRVLHAQFFAQLDSSRSRSATQQIAPTTSHPAIADARLKNLLGDINRIISDGINVALHTQEFVPISPEEEERRQERIKEEMQARADLENHVKDLEVEIACVRTKEEEAKRVIEELSRAQATRETTPTDGVQQRMERELREQRVLLEEERRKFTEAAMRLGQERRHFESERTAFLEERRQADLDAMQGYLPSSPSQTSSSSKGHQHVTEPLDTHVAPTSPWIAHRSIMPSPLSVGHKPRTPKVHSVSRKKVKTPLSRLVLEKGLKAKSKALEPEEVVVEKESRPSEPAAAINVLGAESGRKTNRIPSASSRSAVAPSTLGKAVAQDSELLMKRKERVVSDTRRATTGHVLTAEPKAPRRTVSGAGVKEGDLRTSKGPSVAVSTSAKRGAWR</sequence>
<dbReference type="GeneID" id="33553968"/>
<keyword evidence="12" id="KW-1185">Reference proteome</keyword>
<dbReference type="RefSeq" id="XP_021868081.1">
    <property type="nucleotide sequence ID" value="XM_022012160.1"/>
</dbReference>
<proteinExistence type="inferred from homology"/>
<organism evidence="11 12">
    <name type="scientific">Kockovaella imperatae</name>
    <dbReference type="NCBI Taxonomy" id="4999"/>
    <lineage>
        <taxon>Eukaryota</taxon>
        <taxon>Fungi</taxon>
        <taxon>Dikarya</taxon>
        <taxon>Basidiomycota</taxon>
        <taxon>Agaricomycotina</taxon>
        <taxon>Tremellomycetes</taxon>
        <taxon>Tremellales</taxon>
        <taxon>Cuniculitremaceae</taxon>
        <taxon>Kockovaella</taxon>
    </lineage>
</organism>
<feature type="compositionally biased region" description="Basic residues" evidence="10">
    <location>
        <begin position="499"/>
        <end position="513"/>
    </location>
</feature>
<keyword evidence="8" id="KW-0206">Cytoskeleton</keyword>
<keyword evidence="4" id="KW-0963">Cytoplasm</keyword>
<dbReference type="InterPro" id="IPR052300">
    <property type="entry name" value="Adhesion_Centrosome_assoc"/>
</dbReference>
<evidence type="ECO:0000313" key="11">
    <source>
        <dbReference type="EMBL" id="ORX33782.1"/>
    </source>
</evidence>
<keyword evidence="7 9" id="KW-0175">Coiled coil</keyword>
<evidence type="ECO:0000313" key="12">
    <source>
        <dbReference type="Proteomes" id="UP000193218"/>
    </source>
</evidence>
<dbReference type="GO" id="GO:0035735">
    <property type="term" value="P:intraciliary transport involved in cilium assembly"/>
    <property type="evidence" value="ECO:0007669"/>
    <property type="project" value="TreeGrafter"/>
</dbReference>
<dbReference type="Proteomes" id="UP000193218">
    <property type="component" value="Unassembled WGS sequence"/>
</dbReference>
<evidence type="ECO:0000256" key="7">
    <source>
        <dbReference type="ARBA" id="ARBA00023054"/>
    </source>
</evidence>
<dbReference type="GO" id="GO:0007155">
    <property type="term" value="P:cell adhesion"/>
    <property type="evidence" value="ECO:0007669"/>
    <property type="project" value="UniProtKB-KW"/>
</dbReference>
<dbReference type="InParanoid" id="A0A1Y1U709"/>
<keyword evidence="6" id="KW-0965">Cell junction</keyword>
<accession>A0A1Y1U709</accession>
<keyword evidence="5" id="KW-0130">Cell adhesion</keyword>
<dbReference type="PANTHER" id="PTHR46507">
    <property type="entry name" value="AFADIN- AND ALPHA-ACTININ-BINDING PROTEIN"/>
    <property type="match status" value="1"/>
</dbReference>
<dbReference type="AlphaFoldDB" id="A0A1Y1U709"/>
<evidence type="ECO:0000256" key="9">
    <source>
        <dbReference type="SAM" id="Coils"/>
    </source>
</evidence>
<comment type="subcellular location">
    <subcellularLocation>
        <location evidence="1">Cell junction</location>
    </subcellularLocation>
    <subcellularLocation>
        <location evidence="2">Cytoplasm</location>
        <location evidence="2">Cytoskeleton</location>
        <location evidence="2">Microtubule organizing center</location>
        <location evidence="2">Centrosome</location>
    </subcellularLocation>
</comment>
<evidence type="ECO:0000256" key="2">
    <source>
        <dbReference type="ARBA" id="ARBA00004300"/>
    </source>
</evidence>
<dbReference type="PANTHER" id="PTHR46507:SF4">
    <property type="entry name" value="SSX FAMILY MEMBER 2 INTERACTING PROTEIN"/>
    <property type="match status" value="1"/>
</dbReference>
<reference evidence="11 12" key="1">
    <citation type="submission" date="2017-03" db="EMBL/GenBank/DDBJ databases">
        <title>Widespread Adenine N6-methylation of Active Genes in Fungi.</title>
        <authorList>
            <consortium name="DOE Joint Genome Institute"/>
            <person name="Mondo S.J."/>
            <person name="Dannebaum R.O."/>
            <person name="Kuo R.C."/>
            <person name="Louie K.B."/>
            <person name="Bewick A.J."/>
            <person name="Labutti K."/>
            <person name="Haridas S."/>
            <person name="Kuo A."/>
            <person name="Salamov A."/>
            <person name="Ahrendt S.R."/>
            <person name="Lau R."/>
            <person name="Bowen B.P."/>
            <person name="Lipzen A."/>
            <person name="Sullivan W."/>
            <person name="Andreopoulos W.B."/>
            <person name="Clum A."/>
            <person name="Lindquist E."/>
            <person name="Daum C."/>
            <person name="Northen T.R."/>
            <person name="Ramamoorthy G."/>
            <person name="Schmitz R.J."/>
            <person name="Gryganskyi A."/>
            <person name="Culley D."/>
            <person name="Magnuson J."/>
            <person name="James T.Y."/>
            <person name="O'Malley M.A."/>
            <person name="Stajich J.E."/>
            <person name="Spatafora J.W."/>
            <person name="Visel A."/>
            <person name="Grigoriev I.V."/>
        </authorList>
    </citation>
    <scope>NUCLEOTIDE SEQUENCE [LARGE SCALE GENOMIC DNA]</scope>
    <source>
        <strain evidence="11 12">NRRL Y-17943</strain>
    </source>
</reference>
<dbReference type="OrthoDB" id="312015at2759"/>
<dbReference type="GO" id="GO:0036064">
    <property type="term" value="C:ciliary basal body"/>
    <property type="evidence" value="ECO:0007669"/>
    <property type="project" value="TreeGrafter"/>
</dbReference>
<dbReference type="EMBL" id="NBSH01000017">
    <property type="protein sequence ID" value="ORX33782.1"/>
    <property type="molecule type" value="Genomic_DNA"/>
</dbReference>
<comment type="caution">
    <text evidence="11">The sequence shown here is derived from an EMBL/GenBank/DDBJ whole genome shotgun (WGS) entry which is preliminary data.</text>
</comment>
<protein>
    <submittedName>
        <fullName evidence="11">Afadin and alpha-actinin-binding-domain-containing protein</fullName>
    </submittedName>
</protein>
<evidence type="ECO:0000256" key="6">
    <source>
        <dbReference type="ARBA" id="ARBA00022949"/>
    </source>
</evidence>
<feature type="coiled-coil region" evidence="9">
    <location>
        <begin position="86"/>
        <end position="162"/>
    </location>
</feature>
<name>A0A1Y1U709_9TREE</name>
<feature type="region of interest" description="Disordered" evidence="10">
    <location>
        <begin position="602"/>
        <end position="654"/>
    </location>
</feature>
<evidence type="ECO:0000256" key="1">
    <source>
        <dbReference type="ARBA" id="ARBA00004282"/>
    </source>
</evidence>
<dbReference type="STRING" id="4999.A0A1Y1U709"/>
<evidence type="ECO:0000256" key="4">
    <source>
        <dbReference type="ARBA" id="ARBA00022490"/>
    </source>
</evidence>
<evidence type="ECO:0000256" key="5">
    <source>
        <dbReference type="ARBA" id="ARBA00022889"/>
    </source>
</evidence>
<gene>
    <name evidence="11" type="ORF">BD324DRAFT_198963</name>
</gene>
<feature type="compositionally biased region" description="Low complexity" evidence="10">
    <location>
        <begin position="454"/>
        <end position="464"/>
    </location>
</feature>
<dbReference type="InterPro" id="IPR021622">
    <property type="entry name" value="Afadin/alpha-actinin-bd"/>
</dbReference>
<evidence type="ECO:0000256" key="8">
    <source>
        <dbReference type="ARBA" id="ARBA00023212"/>
    </source>
</evidence>
<feature type="region of interest" description="Disordered" evidence="10">
    <location>
        <begin position="491"/>
        <end position="513"/>
    </location>
</feature>
<feature type="coiled-coil region" evidence="9">
    <location>
        <begin position="341"/>
        <end position="419"/>
    </location>
</feature>
<feature type="compositionally biased region" description="Low complexity" evidence="10">
    <location>
        <begin position="569"/>
        <end position="580"/>
    </location>
</feature>
<comment type="similarity">
    <text evidence="3">Belongs to the ADIP family.</text>
</comment>
<dbReference type="Pfam" id="PF11559">
    <property type="entry name" value="ADIP"/>
    <property type="match status" value="1"/>
</dbReference>